<comment type="similarity">
    <text evidence="6">Belongs to the methyl-accepting chemotaxis (MCP) protein family.</text>
</comment>
<dbReference type="Pfam" id="PF13675">
    <property type="entry name" value="PilJ"/>
    <property type="match status" value="1"/>
</dbReference>
<evidence type="ECO:0000313" key="13">
    <source>
        <dbReference type="EMBL" id="TYO98471.1"/>
    </source>
</evidence>
<comment type="subcellular location">
    <subcellularLocation>
        <location evidence="1">Membrane</location>
        <topology evidence="1">Multi-pass membrane protein</topology>
    </subcellularLocation>
</comment>
<evidence type="ECO:0000256" key="5">
    <source>
        <dbReference type="ARBA" id="ARBA00023136"/>
    </source>
</evidence>
<dbReference type="SMART" id="SM00283">
    <property type="entry name" value="MA"/>
    <property type="match status" value="1"/>
</dbReference>
<protein>
    <submittedName>
        <fullName evidence="13">Methyl-accepting chemotaxis protein</fullName>
    </submittedName>
</protein>
<evidence type="ECO:0000256" key="7">
    <source>
        <dbReference type="PROSITE-ProRule" id="PRU00284"/>
    </source>
</evidence>
<dbReference type="PROSITE" id="PS50885">
    <property type="entry name" value="HAMP"/>
    <property type="match status" value="1"/>
</dbReference>
<dbReference type="SUPFAM" id="SSF58104">
    <property type="entry name" value="Methyl-accepting chemotaxis protein (MCP) signaling domain"/>
    <property type="match status" value="1"/>
</dbReference>
<dbReference type="Pfam" id="PF00015">
    <property type="entry name" value="MCPsignal"/>
    <property type="match status" value="1"/>
</dbReference>
<organism evidence="13 14">
    <name type="scientific">Geothermobacter ehrlichii</name>
    <dbReference type="NCBI Taxonomy" id="213224"/>
    <lineage>
        <taxon>Bacteria</taxon>
        <taxon>Pseudomonadati</taxon>
        <taxon>Thermodesulfobacteriota</taxon>
        <taxon>Desulfuromonadia</taxon>
        <taxon>Desulfuromonadales</taxon>
        <taxon>Geothermobacteraceae</taxon>
        <taxon>Geothermobacter</taxon>
    </lineage>
</organism>
<accession>A0A5D3WJJ6</accession>
<proteinExistence type="inferred from homology"/>
<keyword evidence="8" id="KW-0175">Coiled coil</keyword>
<dbReference type="GO" id="GO:0006935">
    <property type="term" value="P:chemotaxis"/>
    <property type="evidence" value="ECO:0007669"/>
    <property type="project" value="InterPro"/>
</dbReference>
<dbReference type="SMART" id="SM00304">
    <property type="entry name" value="HAMP"/>
    <property type="match status" value="1"/>
</dbReference>
<feature type="region of interest" description="Disordered" evidence="9">
    <location>
        <begin position="541"/>
        <end position="573"/>
    </location>
</feature>
<evidence type="ECO:0000256" key="1">
    <source>
        <dbReference type="ARBA" id="ARBA00004141"/>
    </source>
</evidence>
<keyword evidence="14" id="KW-1185">Reference proteome</keyword>
<dbReference type="GO" id="GO:0005886">
    <property type="term" value="C:plasma membrane"/>
    <property type="evidence" value="ECO:0007669"/>
    <property type="project" value="TreeGrafter"/>
</dbReference>
<evidence type="ECO:0000259" key="12">
    <source>
        <dbReference type="PROSITE" id="PS50885"/>
    </source>
</evidence>
<keyword evidence="4 10" id="KW-1133">Transmembrane helix</keyword>
<keyword evidence="7" id="KW-0807">Transducer</keyword>
<keyword evidence="3 10" id="KW-0812">Transmembrane</keyword>
<dbReference type="Gene3D" id="6.10.340.10">
    <property type="match status" value="1"/>
</dbReference>
<dbReference type="PROSITE" id="PS50111">
    <property type="entry name" value="CHEMOTAXIS_TRANSDUC_2"/>
    <property type="match status" value="1"/>
</dbReference>
<dbReference type="CDD" id="cd06225">
    <property type="entry name" value="HAMP"/>
    <property type="match status" value="1"/>
</dbReference>
<dbReference type="InterPro" id="IPR051310">
    <property type="entry name" value="MCP_chemotaxis"/>
</dbReference>
<evidence type="ECO:0000256" key="3">
    <source>
        <dbReference type="ARBA" id="ARBA00022692"/>
    </source>
</evidence>
<dbReference type="GO" id="GO:0007165">
    <property type="term" value="P:signal transduction"/>
    <property type="evidence" value="ECO:0007669"/>
    <property type="project" value="UniProtKB-KW"/>
</dbReference>
<feature type="transmembrane region" description="Helical" evidence="10">
    <location>
        <begin position="15"/>
        <end position="35"/>
    </location>
</feature>
<feature type="coiled-coil region" evidence="8">
    <location>
        <begin position="509"/>
        <end position="536"/>
    </location>
</feature>
<dbReference type="InterPro" id="IPR004090">
    <property type="entry name" value="Chemotax_Me-accpt_rcpt"/>
</dbReference>
<evidence type="ECO:0000256" key="6">
    <source>
        <dbReference type="ARBA" id="ARBA00029447"/>
    </source>
</evidence>
<dbReference type="OrthoDB" id="9816383at2"/>
<name>A0A5D3WJJ6_9BACT</name>
<dbReference type="PANTHER" id="PTHR43531:SF14">
    <property type="entry name" value="METHYL-ACCEPTING CHEMOTAXIS PROTEIN I-RELATED"/>
    <property type="match status" value="1"/>
</dbReference>
<dbReference type="CDD" id="cd11386">
    <property type="entry name" value="MCP_signal"/>
    <property type="match status" value="1"/>
</dbReference>
<feature type="domain" description="HAMP" evidence="12">
    <location>
        <begin position="199"/>
        <end position="251"/>
    </location>
</feature>
<evidence type="ECO:0000256" key="9">
    <source>
        <dbReference type="SAM" id="MobiDB-lite"/>
    </source>
</evidence>
<evidence type="ECO:0000313" key="14">
    <source>
        <dbReference type="Proteomes" id="UP000324159"/>
    </source>
</evidence>
<dbReference type="Proteomes" id="UP000324159">
    <property type="component" value="Unassembled WGS sequence"/>
</dbReference>
<dbReference type="Gene3D" id="1.10.287.950">
    <property type="entry name" value="Methyl-accepting chemotaxis protein"/>
    <property type="match status" value="1"/>
</dbReference>
<comment type="caution">
    <text evidence="13">The sequence shown here is derived from an EMBL/GenBank/DDBJ whole genome shotgun (WGS) entry which is preliminary data.</text>
</comment>
<dbReference type="Pfam" id="PF00672">
    <property type="entry name" value="HAMP"/>
    <property type="match status" value="1"/>
</dbReference>
<gene>
    <name evidence="13" type="ORF">EDC39_10671</name>
</gene>
<sequence>MKSSAQIGLCVKLPALIATITLVTLSLIGISLAVLNKQKNDAQIINIAGRQRMLSQKMTKEALTILAGLNVSSTRAALKQTRELFDTSLKTLIEGDRTLNLPATDNPEILAQLNRVNAIWKTFSPHVQTVIDSQDPVAIQSAIKTIIATNLTLLREMNKAVILYEQVSRKKVNILRTLLICGGLITLIVTFLCWLMVNRRVVRPLGRIVTMILGMETGQLDRRLNLTGNDEISQLGQALDRFAANLQDEILTAFDRLAKGDFTFSAKGLIREPLQRANHSLNRLLGQVQTAGHEIAAAADDVSRSSQALSGGATESAASLEEVNASMQEIANQTKQNADNAIAANNLSSRAREAAEKGARQMTEMVAAMSEINQAGQEISKIIKVIDEIAFQTNLLALNAAVEAARAGTAGKGFAVVAEEVRNLAGRSAKAARETAAMIEASVEKTSRGSEIADRTSLALEEIVNSISQASDLVAKIAQASTEQAQGIAEITSGLNQIDQVTQKNTANAENLANAAEELSSQAARMQQMLRRFKLKGNSGVQMSTAVTPSAPAPRVATTRASDSSSGWSRMESQAALKPDEVIVLDDAEFGRY</sequence>
<dbReference type="InterPro" id="IPR003660">
    <property type="entry name" value="HAMP_dom"/>
</dbReference>
<feature type="domain" description="Methyl-accepting transducer" evidence="11">
    <location>
        <begin position="291"/>
        <end position="520"/>
    </location>
</feature>
<dbReference type="InterPro" id="IPR004089">
    <property type="entry name" value="MCPsignal_dom"/>
</dbReference>
<dbReference type="InterPro" id="IPR029095">
    <property type="entry name" value="NarX-like_N"/>
</dbReference>
<evidence type="ECO:0000256" key="10">
    <source>
        <dbReference type="SAM" id="Phobius"/>
    </source>
</evidence>
<feature type="compositionally biased region" description="Polar residues" evidence="9">
    <location>
        <begin position="559"/>
        <end position="572"/>
    </location>
</feature>
<dbReference type="PANTHER" id="PTHR43531">
    <property type="entry name" value="PROTEIN ICFG"/>
    <property type="match status" value="1"/>
</dbReference>
<evidence type="ECO:0000256" key="4">
    <source>
        <dbReference type="ARBA" id="ARBA00022989"/>
    </source>
</evidence>
<dbReference type="PRINTS" id="PR00260">
    <property type="entry name" value="CHEMTRNSDUCR"/>
</dbReference>
<reference evidence="13 14" key="1">
    <citation type="submission" date="2019-07" db="EMBL/GenBank/DDBJ databases">
        <title>Genomic Encyclopedia of Type Strains, Phase IV (KMG-IV): sequencing the most valuable type-strain genomes for metagenomic binning, comparative biology and taxonomic classification.</title>
        <authorList>
            <person name="Goeker M."/>
        </authorList>
    </citation>
    <scope>NUCLEOTIDE SEQUENCE [LARGE SCALE GENOMIC DNA]</scope>
    <source>
        <strain evidence="13 14">SS015</strain>
    </source>
</reference>
<evidence type="ECO:0000256" key="2">
    <source>
        <dbReference type="ARBA" id="ARBA00022481"/>
    </source>
</evidence>
<evidence type="ECO:0000256" key="8">
    <source>
        <dbReference type="SAM" id="Coils"/>
    </source>
</evidence>
<dbReference type="EMBL" id="VNIB01000006">
    <property type="protein sequence ID" value="TYO98471.1"/>
    <property type="molecule type" value="Genomic_DNA"/>
</dbReference>
<keyword evidence="5 10" id="KW-0472">Membrane</keyword>
<dbReference type="GO" id="GO:0004888">
    <property type="term" value="F:transmembrane signaling receptor activity"/>
    <property type="evidence" value="ECO:0007669"/>
    <property type="project" value="InterPro"/>
</dbReference>
<evidence type="ECO:0000259" key="11">
    <source>
        <dbReference type="PROSITE" id="PS50111"/>
    </source>
</evidence>
<keyword evidence="2" id="KW-0488">Methylation</keyword>
<dbReference type="AlphaFoldDB" id="A0A5D3WJJ6"/>
<feature type="transmembrane region" description="Helical" evidence="10">
    <location>
        <begin position="178"/>
        <end position="197"/>
    </location>
</feature>